<dbReference type="Proteomes" id="UP001431199">
    <property type="component" value="Unassembled WGS sequence"/>
</dbReference>
<dbReference type="RefSeq" id="WP_117909340.1">
    <property type="nucleotide sequence ID" value="NZ_JAODBU010000008.1"/>
</dbReference>
<evidence type="ECO:0000313" key="2">
    <source>
        <dbReference type="Proteomes" id="UP001431199"/>
    </source>
</evidence>
<dbReference type="SUPFAM" id="SSF51182">
    <property type="entry name" value="RmlC-like cupins"/>
    <property type="match status" value="1"/>
</dbReference>
<keyword evidence="2" id="KW-1185">Reference proteome</keyword>
<dbReference type="EMBL" id="JAODBU010000008">
    <property type="protein sequence ID" value="MCT7399394.1"/>
    <property type="molecule type" value="Genomic_DNA"/>
</dbReference>
<proteinExistence type="predicted"/>
<sequence length="140" mass="16179">MKKEWIDVCSYDGEGYLPLITYQSWRVAELRYCEELEVKNLDKMQKHDETDEVFVLLAGECTLFTGGNGDVISEIDGIKMEPLKIYNVKRGTFHTHTPEKGSTVLIIENSNTDDNINSPTLKMTPEQIEQVRKIYYKLNK</sequence>
<dbReference type="Gene3D" id="2.60.120.10">
    <property type="entry name" value="Jelly Rolls"/>
    <property type="match status" value="1"/>
</dbReference>
<organism evidence="1 2">
    <name type="scientific">Eubacterium album</name>
    <dbReference type="NCBI Taxonomy" id="2978477"/>
    <lineage>
        <taxon>Bacteria</taxon>
        <taxon>Bacillati</taxon>
        <taxon>Bacillota</taxon>
        <taxon>Clostridia</taxon>
        <taxon>Eubacteriales</taxon>
        <taxon>Eubacteriaceae</taxon>
        <taxon>Eubacterium</taxon>
    </lineage>
</organism>
<reference evidence="1" key="1">
    <citation type="submission" date="2022-09" db="EMBL/GenBank/DDBJ databases">
        <title>Eubacterium sp. LFL-14 isolated from human feces.</title>
        <authorList>
            <person name="Liu F."/>
        </authorList>
    </citation>
    <scope>NUCLEOTIDE SEQUENCE</scope>
    <source>
        <strain evidence="1">LFL-14</strain>
    </source>
</reference>
<accession>A0ABT2M1I8</accession>
<protein>
    <recommendedName>
        <fullName evidence="3">Cupin</fullName>
    </recommendedName>
</protein>
<name>A0ABT2M1I8_9FIRM</name>
<evidence type="ECO:0008006" key="3">
    <source>
        <dbReference type="Google" id="ProtNLM"/>
    </source>
</evidence>
<gene>
    <name evidence="1" type="ORF">N5B56_09905</name>
</gene>
<dbReference type="InterPro" id="IPR014710">
    <property type="entry name" value="RmlC-like_jellyroll"/>
</dbReference>
<comment type="caution">
    <text evidence="1">The sequence shown here is derived from an EMBL/GenBank/DDBJ whole genome shotgun (WGS) entry which is preliminary data.</text>
</comment>
<evidence type="ECO:0000313" key="1">
    <source>
        <dbReference type="EMBL" id="MCT7399394.1"/>
    </source>
</evidence>
<dbReference type="InterPro" id="IPR011051">
    <property type="entry name" value="RmlC_Cupin_sf"/>
</dbReference>